<dbReference type="GO" id="GO:0006357">
    <property type="term" value="P:regulation of transcription by RNA polymerase II"/>
    <property type="evidence" value="ECO:0007669"/>
    <property type="project" value="InterPro"/>
</dbReference>
<comment type="subunit">
    <text evidence="7">Component of the Mediator complex.</text>
</comment>
<dbReference type="AlphaFoldDB" id="A0A9R1PNN1"/>
<keyword evidence="4 7" id="KW-0010">Activator</keyword>
<keyword evidence="3 7" id="KW-0805">Transcription regulation</keyword>
<evidence type="ECO:0000256" key="3">
    <source>
        <dbReference type="ARBA" id="ARBA00023015"/>
    </source>
</evidence>
<dbReference type="InterPro" id="IPR055122">
    <property type="entry name" value="Med14_N"/>
</dbReference>
<keyword evidence="11" id="KW-1185">Reference proteome</keyword>
<dbReference type="GO" id="GO:0003712">
    <property type="term" value="F:transcription coregulator activity"/>
    <property type="evidence" value="ECO:0007669"/>
    <property type="project" value="UniProtKB-UniRule"/>
</dbReference>
<dbReference type="InterPro" id="IPR013947">
    <property type="entry name" value="Mediator_Med14"/>
</dbReference>
<evidence type="ECO:0000256" key="8">
    <source>
        <dbReference type="SAM" id="MobiDB-lite"/>
    </source>
</evidence>
<evidence type="ECO:0000256" key="5">
    <source>
        <dbReference type="ARBA" id="ARBA00023163"/>
    </source>
</evidence>
<evidence type="ECO:0000256" key="2">
    <source>
        <dbReference type="ARBA" id="ARBA00007813"/>
    </source>
</evidence>
<keyword evidence="6 7" id="KW-0539">Nucleus</keyword>
<dbReference type="Gramene" id="TRITD2Bv1G113530.7">
    <property type="protein sequence ID" value="TRITD2Bv1G113530.7"/>
    <property type="gene ID" value="TRITD2Bv1G113530"/>
</dbReference>
<dbReference type="Pfam" id="PF08638">
    <property type="entry name" value="Med14"/>
    <property type="match status" value="1"/>
</dbReference>
<comment type="similarity">
    <text evidence="2 7">Belongs to the Mediator complex subunit 14 family.</text>
</comment>
<evidence type="ECO:0000256" key="4">
    <source>
        <dbReference type="ARBA" id="ARBA00023159"/>
    </source>
</evidence>
<protein>
    <recommendedName>
        <fullName evidence="7">Mediator of RNA polymerase II transcription subunit 14</fullName>
    </recommendedName>
    <alternativeName>
        <fullName evidence="7">Mediator complex subunit 14</fullName>
    </alternativeName>
</protein>
<comment type="subcellular location">
    <subcellularLocation>
        <location evidence="1 7">Nucleus</location>
    </subcellularLocation>
</comment>
<organism evidence="10 11">
    <name type="scientific">Triticum turgidum subsp. durum</name>
    <name type="common">Durum wheat</name>
    <name type="synonym">Triticum durum</name>
    <dbReference type="NCBI Taxonomy" id="4567"/>
    <lineage>
        <taxon>Eukaryota</taxon>
        <taxon>Viridiplantae</taxon>
        <taxon>Streptophyta</taxon>
        <taxon>Embryophyta</taxon>
        <taxon>Tracheophyta</taxon>
        <taxon>Spermatophyta</taxon>
        <taxon>Magnoliopsida</taxon>
        <taxon>Liliopsida</taxon>
        <taxon>Poales</taxon>
        <taxon>Poaceae</taxon>
        <taxon>BOP clade</taxon>
        <taxon>Pooideae</taxon>
        <taxon>Triticodae</taxon>
        <taxon>Triticeae</taxon>
        <taxon>Triticinae</taxon>
        <taxon>Triticum</taxon>
    </lineage>
</organism>
<dbReference type="GO" id="GO:0016592">
    <property type="term" value="C:mediator complex"/>
    <property type="evidence" value="ECO:0007669"/>
    <property type="project" value="UniProtKB-UniRule"/>
</dbReference>
<evidence type="ECO:0000313" key="11">
    <source>
        <dbReference type="Proteomes" id="UP000324705"/>
    </source>
</evidence>
<feature type="domain" description="Mediator complex subunit MED14 N-terminal" evidence="9">
    <location>
        <begin position="9"/>
        <end position="205"/>
    </location>
</feature>
<evidence type="ECO:0000256" key="1">
    <source>
        <dbReference type="ARBA" id="ARBA00004123"/>
    </source>
</evidence>
<dbReference type="Proteomes" id="UP000324705">
    <property type="component" value="Chromosome 2B"/>
</dbReference>
<comment type="function">
    <text evidence="7">Component of the Mediator complex, a coactivator involved in the regulated transcription of nearly all RNA polymerase II-dependent genes. Mediator functions as a bridge to convey information from gene-specific regulatory proteins to the basal RNA polymerase II transcription machinery. Mediator is recruited to promoters by direct interactions with regulatory proteins and serves as a scaffold for the assembly of a functional preinitiation complex with RNA polymerase II and the general transcription factors.</text>
</comment>
<evidence type="ECO:0000256" key="7">
    <source>
        <dbReference type="RuleBase" id="RU365082"/>
    </source>
</evidence>
<dbReference type="GO" id="GO:0070847">
    <property type="term" value="C:core mediator complex"/>
    <property type="evidence" value="ECO:0007669"/>
    <property type="project" value="TreeGrafter"/>
</dbReference>
<name>A0A9R1PNN1_TRITD</name>
<sequence length="532" mass="59814">MAGELGQQTVELGTVARQAAEESYLALRELVEKSRAGAEGEAAQQRSDTEKKIDLLKFIDRTRQRMLRLHVLAKWCQQVPLLHYCQQLASTLSSHETCFTQTGDSLFFMHEGLQQARAPIFDVSSAIEVIHTGSYRRLPKSVEEIGTQNTLFQDERRPTLKKLSTLVRAKLLETLVPKEMSEVSVTDGIANVQVDGEFKVLLTLGYRGHFSLWRILHIELLVGEKTGPIKLEETRRYVLGDDIERRMAVADNPLTILYTILHELCISFVMDTVIRQTNVLRQGRWKEAIKSELVSDSHRSAGQGGNNAPTQLGQDGELDSSGFRIPGLKVNYWLDERNSGSAESDSSPFIKVEALQDMQIKCQHSSFVLDPLTDKEADLSLDLSCIDVEAIILKAIACNRHTRLLEIQRELKKNTRISRSPTDVVLKRKEDHMDVLQKRVDRRGFENCCTNEVLQVRAYGKSYIHLGINIRSGGFLLQSPKNILPPSAVLDSEEALNKQSITPTEVFVSLKTRSILHLFAATGRFLGLKGLL</sequence>
<dbReference type="EMBL" id="LT934114">
    <property type="protein sequence ID" value="VAH45922.1"/>
    <property type="molecule type" value="Genomic_DNA"/>
</dbReference>
<keyword evidence="5 7" id="KW-0804">Transcription</keyword>
<accession>A0A9R1PNN1</accession>
<dbReference type="PANTHER" id="PTHR12809:SF2">
    <property type="entry name" value="MEDIATOR OF RNA POLYMERASE II TRANSCRIPTION SUBUNIT 14"/>
    <property type="match status" value="1"/>
</dbReference>
<reference evidence="10 11" key="1">
    <citation type="submission" date="2017-09" db="EMBL/GenBank/DDBJ databases">
        <authorList>
            <consortium name="International Durum Wheat Genome Sequencing Consortium (IDWGSC)"/>
            <person name="Milanesi L."/>
        </authorList>
    </citation>
    <scope>NUCLEOTIDE SEQUENCE [LARGE SCALE GENOMIC DNA]</scope>
    <source>
        <strain evidence="11">cv. Svevo</strain>
    </source>
</reference>
<dbReference type="PANTHER" id="PTHR12809">
    <property type="entry name" value="MEDIATOR COMPLEX SUBUNIT"/>
    <property type="match status" value="1"/>
</dbReference>
<gene>
    <name evidence="10" type="ORF">TRITD_2Bv1G113530</name>
</gene>
<proteinExistence type="inferred from homology"/>
<evidence type="ECO:0000259" key="9">
    <source>
        <dbReference type="Pfam" id="PF08638"/>
    </source>
</evidence>
<evidence type="ECO:0000313" key="10">
    <source>
        <dbReference type="EMBL" id="VAH45922.1"/>
    </source>
</evidence>
<evidence type="ECO:0000256" key="6">
    <source>
        <dbReference type="ARBA" id="ARBA00023242"/>
    </source>
</evidence>
<feature type="region of interest" description="Disordered" evidence="8">
    <location>
        <begin position="296"/>
        <end position="317"/>
    </location>
</feature>